<evidence type="ECO:0000313" key="1">
    <source>
        <dbReference type="EMBL" id="QDH91407.1"/>
    </source>
</evidence>
<name>A0A514DCT4_9VIRU</name>
<sequence length="388" mass="43554">MPRTPARVASCEKVEMATTIRNYRIPSTGFCTVYHYANSQSNRLPNGRVNTQVQSPLDFQHCRNSLRIVGDFNGSKFDTYDAQTAGTIYPDSYSAARNRLYAEARARFDGKLRSGHADLGVTLGSWKQSWDMIAKRAGQASSSLDRAHRRLSERLNNSQRLEQHRRLHRRDRELKKWIGGNNSLETPANLVLETEFGWVPLIQDAAKAFRVMTKPCPNGWVTGRAKTHIYETGVLSGNPRLTRTWSGKQQCTLSSNVWVDNPNLWLLNQMGLLNLPGVSWDLVPWSFVANMFTNLGQIANSFTSYYGLRMNNTSVTHSVHYLIEANMSYAGSGSAARSSNVVARRDRSLGVIPPVPFVFRMPELNMETALIAVSLAVQQVSRITKLLS</sequence>
<dbReference type="EMBL" id="MN036213">
    <property type="protein sequence ID" value="QDH91407.1"/>
    <property type="molecule type" value="Genomic_RNA"/>
</dbReference>
<accession>A0A514DCT4</accession>
<gene>
    <name evidence="1" type="ORF">H1Rhizo25885e4861_000003</name>
</gene>
<organism evidence="1">
    <name type="scientific">Leviviridae sp</name>
    <dbReference type="NCBI Taxonomy" id="2027243"/>
    <lineage>
        <taxon>Viruses</taxon>
        <taxon>Riboviria</taxon>
        <taxon>Orthornavirae</taxon>
        <taxon>Lenarviricota</taxon>
        <taxon>Leviviricetes</taxon>
        <taxon>Norzivirales</taxon>
        <taxon>Fiersviridae</taxon>
    </lineage>
</organism>
<reference evidence="1" key="1">
    <citation type="submission" date="2019-05" db="EMBL/GenBank/DDBJ databases">
        <title>Metatranscriptomic reconstruction reveals RNA viruses with the potential to shape carbon cycling in soil.</title>
        <authorList>
            <person name="Starr E.P."/>
            <person name="Nuccio E."/>
            <person name="Pett-Ridge J."/>
            <person name="Banfield J.F."/>
            <person name="Firestone M.K."/>
        </authorList>
    </citation>
    <scope>NUCLEOTIDE SEQUENCE</scope>
    <source>
        <strain evidence="1">H1_Rhizo_25_scaffold_885_e_486_1</strain>
    </source>
</reference>
<proteinExistence type="predicted"/>
<evidence type="ECO:0008006" key="2">
    <source>
        <dbReference type="Google" id="ProtNLM"/>
    </source>
</evidence>
<protein>
    <recommendedName>
        <fullName evidence="2">Maturation</fullName>
    </recommendedName>
</protein>